<reference evidence="3" key="1">
    <citation type="submission" date="2016-08" db="EMBL/GenBank/DDBJ databases">
        <authorList>
            <person name="Holder M.E."/>
            <person name="Ajami N.J."/>
            <person name="Petrosino J.F."/>
        </authorList>
    </citation>
    <scope>NUCLEOTIDE SEQUENCE [LARGE SCALE GENOMIC DNA]</scope>
    <source>
        <strain evidence="3">F0677</strain>
    </source>
</reference>
<evidence type="ECO:0000313" key="3">
    <source>
        <dbReference type="Proteomes" id="UP000094757"/>
    </source>
</evidence>
<evidence type="ECO:0000259" key="1">
    <source>
        <dbReference type="Pfam" id="PF20038"/>
    </source>
</evidence>
<dbReference type="Proteomes" id="UP000094757">
    <property type="component" value="Chromosome"/>
</dbReference>
<gene>
    <name evidence="2" type="ORF">BCB69_05930</name>
</gene>
<sequence length="258" mass="29358">MRKLFISECTLTSAGKAYESILRGTLPDLTVIAKEHALYFTSIPPFEPTGNFYTVQTPITQKIYSEDSKSRTLLAWNSYIAHRHLPVNTQLTIMPTGVLLTTPNNLLDTYTPLHFPNPLQEVMTAKEIAMHYQISIKSVIHDIQTSFSSHEKKVSGQDWLVTKEAALFHYENKEIESPYINPLLRVFTTLEASHLWKKAANEVRSAASGSGHRTARMDSNDCRKAERTWLVTYEAMEKLFGTPSYKEWSSMIQNLNAE</sequence>
<protein>
    <recommendedName>
        <fullName evidence="1">Helix-turn-helix domain-containing protein</fullName>
    </recommendedName>
</protein>
<dbReference type="InterPro" id="IPR045403">
    <property type="entry name" value="HTH_59_Firmicutes_type"/>
</dbReference>
<feature type="domain" description="Helix-turn-helix" evidence="1">
    <location>
        <begin position="185"/>
        <end position="242"/>
    </location>
</feature>
<dbReference type="STRING" id="39950.BCB69_05930"/>
<dbReference type="EMBL" id="CP017037">
    <property type="protein sequence ID" value="AOH39520.1"/>
    <property type="molecule type" value="Genomic_DNA"/>
</dbReference>
<evidence type="ECO:0000313" key="2">
    <source>
        <dbReference type="EMBL" id="AOH39520.1"/>
    </source>
</evidence>
<dbReference type="RefSeq" id="WP_022513181.1">
    <property type="nucleotide sequence ID" value="NZ_CP017037.1"/>
</dbReference>
<accession>A0A1B3WEY5</accession>
<dbReference type="Pfam" id="PF20038">
    <property type="entry name" value="HTH_59"/>
    <property type="match status" value="1"/>
</dbReference>
<name>A0A1B3WEY5_9FIRM</name>
<proteinExistence type="predicted"/>
<dbReference type="KEGG" id="dpn:BCB69_05930"/>
<dbReference type="AlphaFoldDB" id="A0A1B3WEY5"/>
<organism evidence="2 3">
    <name type="scientific">Dialister pneumosintes</name>
    <dbReference type="NCBI Taxonomy" id="39950"/>
    <lineage>
        <taxon>Bacteria</taxon>
        <taxon>Bacillati</taxon>
        <taxon>Bacillota</taxon>
        <taxon>Negativicutes</taxon>
        <taxon>Veillonellales</taxon>
        <taxon>Veillonellaceae</taxon>
        <taxon>Dialister</taxon>
    </lineage>
</organism>